<name>A0A842FGU2_9LIST</name>
<keyword evidence="1" id="KW-0812">Transmembrane</keyword>
<reference evidence="2 3" key="1">
    <citation type="submission" date="2020-03" db="EMBL/GenBank/DDBJ databases">
        <title>Soil Listeria distribution.</title>
        <authorList>
            <person name="Liao J."/>
            <person name="Wiedmann M."/>
        </authorList>
    </citation>
    <scope>NUCLEOTIDE SEQUENCE [LARGE SCALE GENOMIC DNA]</scope>
    <source>
        <strain evidence="2 3">FSL L7-0149</strain>
    </source>
</reference>
<accession>A0A842FGU2</accession>
<gene>
    <name evidence="2" type="ORF">HCB35_17265</name>
</gene>
<organism evidence="2 3">
    <name type="scientific">Listeria booriae</name>
    <dbReference type="NCBI Taxonomy" id="1552123"/>
    <lineage>
        <taxon>Bacteria</taxon>
        <taxon>Bacillati</taxon>
        <taxon>Bacillota</taxon>
        <taxon>Bacilli</taxon>
        <taxon>Bacillales</taxon>
        <taxon>Listeriaceae</taxon>
        <taxon>Listeria</taxon>
    </lineage>
</organism>
<protein>
    <submittedName>
        <fullName evidence="2">Uncharacterized protein</fullName>
    </submittedName>
</protein>
<dbReference type="Proteomes" id="UP000553016">
    <property type="component" value="Unassembled WGS sequence"/>
</dbReference>
<dbReference type="RefSeq" id="WP_185541776.1">
    <property type="nucleotide sequence ID" value="NZ_JAARZA010000011.1"/>
</dbReference>
<sequence length="214" mass="24159">MMEKNKVLKLIISVISLLVIAASIYYVVKQTNEYKELVQEKTVAEGQVATAKKTYEKQKEKVQQDFYAADHENDPQVVKDVSAYNNSYGIMNDLATRFFAKYFTWETSSDYQARASKLGTVATDRLLKNTKIFDSGKDSLGGDYIANTGVKSEFVSADPYMENADSALVKVKYTSWFNDERGSTAETATRYYYVKLNSSEHKLDSLNLVFSSKG</sequence>
<feature type="transmembrane region" description="Helical" evidence="1">
    <location>
        <begin position="7"/>
        <end position="28"/>
    </location>
</feature>
<dbReference type="EMBL" id="JAARZA010000011">
    <property type="protein sequence ID" value="MBC2242226.1"/>
    <property type="molecule type" value="Genomic_DNA"/>
</dbReference>
<proteinExistence type="predicted"/>
<evidence type="ECO:0000256" key="1">
    <source>
        <dbReference type="SAM" id="Phobius"/>
    </source>
</evidence>
<evidence type="ECO:0000313" key="3">
    <source>
        <dbReference type="Proteomes" id="UP000553016"/>
    </source>
</evidence>
<comment type="caution">
    <text evidence="2">The sequence shown here is derived from an EMBL/GenBank/DDBJ whole genome shotgun (WGS) entry which is preliminary data.</text>
</comment>
<keyword evidence="1" id="KW-1133">Transmembrane helix</keyword>
<dbReference type="AlphaFoldDB" id="A0A842FGU2"/>
<evidence type="ECO:0000313" key="2">
    <source>
        <dbReference type="EMBL" id="MBC2242226.1"/>
    </source>
</evidence>
<keyword evidence="1" id="KW-0472">Membrane</keyword>